<dbReference type="EMBL" id="JAOYFB010000005">
    <property type="protein sequence ID" value="KAK4016420.1"/>
    <property type="molecule type" value="Genomic_DNA"/>
</dbReference>
<evidence type="ECO:0000313" key="2">
    <source>
        <dbReference type="Proteomes" id="UP001234178"/>
    </source>
</evidence>
<reference evidence="1 2" key="1">
    <citation type="journal article" date="2023" name="Nucleic Acids Res.">
        <title>The hologenome of Daphnia magna reveals possible DNA methylation and microbiome-mediated evolution of the host genome.</title>
        <authorList>
            <person name="Chaturvedi A."/>
            <person name="Li X."/>
            <person name="Dhandapani V."/>
            <person name="Marshall H."/>
            <person name="Kissane S."/>
            <person name="Cuenca-Cambronero M."/>
            <person name="Asole G."/>
            <person name="Calvet F."/>
            <person name="Ruiz-Romero M."/>
            <person name="Marangio P."/>
            <person name="Guigo R."/>
            <person name="Rago D."/>
            <person name="Mirbahai L."/>
            <person name="Eastwood N."/>
            <person name="Colbourne J.K."/>
            <person name="Zhou J."/>
            <person name="Mallon E."/>
            <person name="Orsini L."/>
        </authorList>
    </citation>
    <scope>NUCLEOTIDE SEQUENCE [LARGE SCALE GENOMIC DNA]</scope>
    <source>
        <strain evidence="1">LRV0_1</strain>
    </source>
</reference>
<name>A0ABQ9ZUV9_9CRUS</name>
<accession>A0ABQ9ZUV9</accession>
<protein>
    <submittedName>
        <fullName evidence="1">Uncharacterized protein</fullName>
    </submittedName>
</protein>
<proteinExistence type="predicted"/>
<dbReference type="Proteomes" id="UP001234178">
    <property type="component" value="Unassembled WGS sequence"/>
</dbReference>
<keyword evidence="2" id="KW-1185">Reference proteome</keyword>
<comment type="caution">
    <text evidence="1">The sequence shown here is derived from an EMBL/GenBank/DDBJ whole genome shotgun (WGS) entry which is preliminary data.</text>
</comment>
<sequence length="59" mass="6498">MPGIKRCHILYSGTLGLTCWLGIGSGTHEKVEHSVSRKKIILTLTISLEISAVDLFYLP</sequence>
<organism evidence="1 2">
    <name type="scientific">Daphnia magna</name>
    <dbReference type="NCBI Taxonomy" id="35525"/>
    <lineage>
        <taxon>Eukaryota</taxon>
        <taxon>Metazoa</taxon>
        <taxon>Ecdysozoa</taxon>
        <taxon>Arthropoda</taxon>
        <taxon>Crustacea</taxon>
        <taxon>Branchiopoda</taxon>
        <taxon>Diplostraca</taxon>
        <taxon>Cladocera</taxon>
        <taxon>Anomopoda</taxon>
        <taxon>Daphniidae</taxon>
        <taxon>Daphnia</taxon>
    </lineage>
</organism>
<evidence type="ECO:0000313" key="1">
    <source>
        <dbReference type="EMBL" id="KAK4016420.1"/>
    </source>
</evidence>
<gene>
    <name evidence="1" type="ORF">OUZ56_031372</name>
</gene>